<comment type="caution">
    <text evidence="2">The sequence shown here is derived from an EMBL/GenBank/DDBJ whole genome shotgun (WGS) entry which is preliminary data.</text>
</comment>
<dbReference type="NCBIfam" id="NF033546">
    <property type="entry name" value="transpos_IS21"/>
    <property type="match status" value="1"/>
</dbReference>
<organism evidence="2 3">
    <name type="scientific">Butyricicoccus pullicaecorum</name>
    <dbReference type="NCBI Taxonomy" id="501571"/>
    <lineage>
        <taxon>Bacteria</taxon>
        <taxon>Bacillati</taxon>
        <taxon>Bacillota</taxon>
        <taxon>Clostridia</taxon>
        <taxon>Eubacteriales</taxon>
        <taxon>Butyricicoccaceae</taxon>
        <taxon>Butyricicoccus</taxon>
    </lineage>
</organism>
<dbReference type="Proteomes" id="UP000195326">
    <property type="component" value="Unassembled WGS sequence"/>
</dbReference>
<dbReference type="InterPro" id="IPR012337">
    <property type="entry name" value="RNaseH-like_sf"/>
</dbReference>
<dbReference type="PANTHER" id="PTHR35004">
    <property type="entry name" value="TRANSPOSASE RV3428C-RELATED"/>
    <property type="match status" value="1"/>
</dbReference>
<accession>A0A1Y4LWI8</accession>
<reference evidence="3" key="1">
    <citation type="submission" date="2017-04" db="EMBL/GenBank/DDBJ databases">
        <title>Function of individual gut microbiota members based on whole genome sequencing of pure cultures obtained from chicken caecum.</title>
        <authorList>
            <person name="Medvecky M."/>
            <person name="Cejkova D."/>
            <person name="Polansky O."/>
            <person name="Karasova D."/>
            <person name="Kubasova T."/>
            <person name="Cizek A."/>
            <person name="Rychlik I."/>
        </authorList>
    </citation>
    <scope>NUCLEOTIDE SEQUENCE [LARGE SCALE GENOMIC DNA]</scope>
    <source>
        <strain evidence="3">An179</strain>
    </source>
</reference>
<proteinExistence type="predicted"/>
<dbReference type="GO" id="GO:0015074">
    <property type="term" value="P:DNA integration"/>
    <property type="evidence" value="ECO:0007669"/>
    <property type="project" value="InterPro"/>
</dbReference>
<dbReference type="Gene3D" id="3.30.420.10">
    <property type="entry name" value="Ribonuclease H-like superfamily/Ribonuclease H"/>
    <property type="match status" value="1"/>
</dbReference>
<dbReference type="SUPFAM" id="SSF53098">
    <property type="entry name" value="Ribonuclease H-like"/>
    <property type="match status" value="1"/>
</dbReference>
<dbReference type="InterPro" id="IPR001584">
    <property type="entry name" value="Integrase_cat-core"/>
</dbReference>
<dbReference type="RefSeq" id="WP_087414584.1">
    <property type="nucleotide sequence ID" value="NZ_NFKL01000006.1"/>
</dbReference>
<dbReference type="PANTHER" id="PTHR35004:SF6">
    <property type="entry name" value="TRANSPOSASE"/>
    <property type="match status" value="1"/>
</dbReference>
<dbReference type="InterPro" id="IPR036397">
    <property type="entry name" value="RNaseH_sf"/>
</dbReference>
<evidence type="ECO:0000313" key="3">
    <source>
        <dbReference type="Proteomes" id="UP000195326"/>
    </source>
</evidence>
<gene>
    <name evidence="2" type="ORF">B5F15_04990</name>
</gene>
<dbReference type="PROSITE" id="PS50994">
    <property type="entry name" value="INTEGRASE"/>
    <property type="match status" value="1"/>
</dbReference>
<dbReference type="EMBL" id="NFKL01000006">
    <property type="protein sequence ID" value="OUP59411.1"/>
    <property type="molecule type" value="Genomic_DNA"/>
</dbReference>
<feature type="domain" description="Integrase catalytic" evidence="1">
    <location>
        <begin position="139"/>
        <end position="312"/>
    </location>
</feature>
<dbReference type="GO" id="GO:0003676">
    <property type="term" value="F:nucleic acid binding"/>
    <property type="evidence" value="ECO:0007669"/>
    <property type="project" value="InterPro"/>
</dbReference>
<evidence type="ECO:0000313" key="2">
    <source>
        <dbReference type="EMBL" id="OUP59411.1"/>
    </source>
</evidence>
<evidence type="ECO:0000259" key="1">
    <source>
        <dbReference type="PROSITE" id="PS50994"/>
    </source>
</evidence>
<name>A0A1Y4LWI8_9FIRM</name>
<dbReference type="AlphaFoldDB" id="A0A1Y4LWI8"/>
<sequence length="437" mass="50282">MKEQNGNGFAPSIAQAIEEMKAEQGDSFSLERINLAELERRTGVSRSRLRRLKRNGFQDLPRSTKGSRHKVTKLSGYTGLLDSLLRQGVKNSSAVLERLKQAGFEGGATIVKEYIAAHKHLIPARRQLVAPQGNRGRRYVTKPGEAYQMDWGFADVLDYNSQTYRVACFAMICHHCGQRYIEFFPNARQENLFIGMIHAFQYMGVPRFVLTDNMKSVVLHRDLEGHPVWQKDYETFMQALAFETKLCKPRHPFTKGKVERLVRFVKDNFLADRVFCDLTDLNWQALEWCNKQNGTYRRTVDGAPQKIHETVCGEQLRMVPEDSVRFYLCPERKISFDGFVNYEGRRFGVPYSYPGATARVERSGDLLRIYSADLKVLLVTHTVTWSRTDSFCEGQYESLPQPEEFPTAPVQTQIFQLPKPSQDLSFAKFDFDKEDQV</sequence>
<protein>
    <submittedName>
        <fullName evidence="2">Transposase</fullName>
    </submittedName>
</protein>